<proteinExistence type="predicted"/>
<name>A0A1N6ETS9_9FLAO</name>
<evidence type="ECO:0008006" key="3">
    <source>
        <dbReference type="Google" id="ProtNLM"/>
    </source>
</evidence>
<evidence type="ECO:0000313" key="1">
    <source>
        <dbReference type="EMBL" id="SIN86407.1"/>
    </source>
</evidence>
<dbReference type="Gene3D" id="3.10.20.850">
    <property type="entry name" value="Protein of unknown function DUF3861"/>
    <property type="match status" value="1"/>
</dbReference>
<gene>
    <name evidence="1" type="ORF">SAMN05421769_0690</name>
</gene>
<dbReference type="RefSeq" id="WP_074228775.1">
    <property type="nucleotide sequence ID" value="NZ_FSRQ01000001.1"/>
</dbReference>
<organism evidence="1 2">
    <name type="scientific">Chryseobacterium scophthalmum</name>
    <dbReference type="NCBI Taxonomy" id="59733"/>
    <lineage>
        <taxon>Bacteria</taxon>
        <taxon>Pseudomonadati</taxon>
        <taxon>Bacteroidota</taxon>
        <taxon>Flavobacteriia</taxon>
        <taxon>Flavobacteriales</taxon>
        <taxon>Weeksellaceae</taxon>
        <taxon>Chryseobacterium group</taxon>
        <taxon>Chryseobacterium</taxon>
    </lineage>
</organism>
<dbReference type="STRING" id="59733.SAMN05421769_0690"/>
<keyword evidence="2" id="KW-1185">Reference proteome</keyword>
<dbReference type="AlphaFoldDB" id="A0A1N6ETS9"/>
<dbReference type="EMBL" id="FSRQ01000001">
    <property type="protein sequence ID" value="SIN86407.1"/>
    <property type="molecule type" value="Genomic_DNA"/>
</dbReference>
<sequence>MEKRNNKYHLQLKELSLKDGSAGDKNLDFDFENHDDLFKIFEVIKAKNIFEDENTAQEFALGLKLFTEVMLKNKQHPLFEDLRPAIMEFMKKLKSQ</sequence>
<accession>A0A1N6ETS9</accession>
<dbReference type="InterPro" id="IPR024476">
    <property type="entry name" value="DUF3861"/>
</dbReference>
<dbReference type="Proteomes" id="UP000184782">
    <property type="component" value="Unassembled WGS sequence"/>
</dbReference>
<dbReference type="InterPro" id="IPR038194">
    <property type="entry name" value="DUF3861_sf"/>
</dbReference>
<protein>
    <recommendedName>
        <fullName evidence="3">DUF3861 domain-containing protein</fullName>
    </recommendedName>
</protein>
<dbReference type="OrthoDB" id="119700at2"/>
<evidence type="ECO:0000313" key="2">
    <source>
        <dbReference type="Proteomes" id="UP000184782"/>
    </source>
</evidence>
<reference evidence="2" key="1">
    <citation type="submission" date="2016-12" db="EMBL/GenBank/DDBJ databases">
        <authorList>
            <person name="Varghese N."/>
            <person name="Submissions S."/>
        </authorList>
    </citation>
    <scope>NUCLEOTIDE SEQUENCE [LARGE SCALE GENOMIC DNA]</scope>
    <source>
        <strain evidence="2">DSM 16779</strain>
    </source>
</reference>
<dbReference type="Pfam" id="PF12977">
    <property type="entry name" value="DUF3861"/>
    <property type="match status" value="1"/>
</dbReference>